<evidence type="ECO:0000313" key="9">
    <source>
        <dbReference type="EMBL" id="SHE57114.1"/>
    </source>
</evidence>
<evidence type="ECO:0000256" key="1">
    <source>
        <dbReference type="ARBA" id="ARBA00004651"/>
    </source>
</evidence>
<gene>
    <name evidence="9" type="ORF">SAMN02745218_00489</name>
</gene>
<comment type="similarity">
    <text evidence="2">Belongs to the AzlC family.</text>
</comment>
<accession>A0A1M4UKB5</accession>
<feature type="transmembrane region" description="Helical" evidence="8">
    <location>
        <begin position="70"/>
        <end position="92"/>
    </location>
</feature>
<dbReference type="PANTHER" id="PTHR34979">
    <property type="entry name" value="INNER MEMBRANE PROTEIN YGAZ"/>
    <property type="match status" value="1"/>
</dbReference>
<proteinExistence type="inferred from homology"/>
<dbReference type="PANTHER" id="PTHR34979:SF1">
    <property type="entry name" value="INNER MEMBRANE PROTEIN YGAZ"/>
    <property type="match status" value="1"/>
</dbReference>
<dbReference type="Proteomes" id="UP000184196">
    <property type="component" value="Unassembled WGS sequence"/>
</dbReference>
<evidence type="ECO:0000256" key="5">
    <source>
        <dbReference type="ARBA" id="ARBA00022692"/>
    </source>
</evidence>
<comment type="subcellular location">
    <subcellularLocation>
        <location evidence="1">Cell membrane</location>
        <topology evidence="1">Multi-pass membrane protein</topology>
    </subcellularLocation>
</comment>
<evidence type="ECO:0000256" key="2">
    <source>
        <dbReference type="ARBA" id="ARBA00010735"/>
    </source>
</evidence>
<dbReference type="RefSeq" id="WP_027355406.1">
    <property type="nucleotide sequence ID" value="NZ_FQUW01000007.1"/>
</dbReference>
<feature type="transmembrane region" description="Helical" evidence="8">
    <location>
        <begin position="43"/>
        <end position="64"/>
    </location>
</feature>
<evidence type="ECO:0000313" key="10">
    <source>
        <dbReference type="Proteomes" id="UP000184196"/>
    </source>
</evidence>
<evidence type="ECO:0000256" key="7">
    <source>
        <dbReference type="ARBA" id="ARBA00023136"/>
    </source>
</evidence>
<evidence type="ECO:0000256" key="3">
    <source>
        <dbReference type="ARBA" id="ARBA00022448"/>
    </source>
</evidence>
<organism evidence="9 10">
    <name type="scientific">Desulfofundulus australicus DSM 11792</name>
    <dbReference type="NCBI Taxonomy" id="1121425"/>
    <lineage>
        <taxon>Bacteria</taxon>
        <taxon>Bacillati</taxon>
        <taxon>Bacillota</taxon>
        <taxon>Clostridia</taxon>
        <taxon>Eubacteriales</taxon>
        <taxon>Peptococcaceae</taxon>
        <taxon>Desulfofundulus</taxon>
    </lineage>
</organism>
<protein>
    <submittedName>
        <fullName evidence="9">4-azaleucine resistance probable transporter AzlC</fullName>
    </submittedName>
</protein>
<dbReference type="AlphaFoldDB" id="A0A1M4UKB5"/>
<reference evidence="10" key="1">
    <citation type="submission" date="2016-11" db="EMBL/GenBank/DDBJ databases">
        <authorList>
            <person name="Varghese N."/>
            <person name="Submissions S."/>
        </authorList>
    </citation>
    <scope>NUCLEOTIDE SEQUENCE [LARGE SCALE GENOMIC DNA]</scope>
    <source>
        <strain evidence="10">DSM 11792</strain>
    </source>
</reference>
<dbReference type="EMBL" id="FQUW01000007">
    <property type="protein sequence ID" value="SHE57114.1"/>
    <property type="molecule type" value="Genomic_DNA"/>
</dbReference>
<feature type="transmembrane region" description="Helical" evidence="8">
    <location>
        <begin position="13"/>
        <end position="31"/>
    </location>
</feature>
<feature type="transmembrane region" description="Helical" evidence="8">
    <location>
        <begin position="183"/>
        <end position="201"/>
    </location>
</feature>
<keyword evidence="7 8" id="KW-0472">Membrane</keyword>
<feature type="transmembrane region" description="Helical" evidence="8">
    <location>
        <begin position="160"/>
        <end position="176"/>
    </location>
</feature>
<evidence type="ECO:0000256" key="6">
    <source>
        <dbReference type="ARBA" id="ARBA00022989"/>
    </source>
</evidence>
<sequence length="229" mass="24210">MNKNHFFLGARDALPIVLGYFPLAMTFGVLARSSNLSLDQIVAMSLMIYSGSAQFIAVSMLGSGATPPGIIATILLVNSRLILLSASLAPYLPRMAAPVLSFLAHGLTDETYAVAVSRTGEPPPTRWYLSGLFITSHLAWVGGSALGGFMGALLGDTSRWGFDFALTAMFICLLIMQLKNNITIAVACLAGLISITAATMLGRGWNIILATVLAATIGVLMEKWNKPSG</sequence>
<keyword evidence="4" id="KW-1003">Cell membrane</keyword>
<keyword evidence="10" id="KW-1185">Reference proteome</keyword>
<name>A0A1M4UKB5_9FIRM</name>
<dbReference type="OrthoDB" id="3177005at2"/>
<keyword evidence="6 8" id="KW-1133">Transmembrane helix</keyword>
<dbReference type="GO" id="GO:1903785">
    <property type="term" value="P:L-valine transmembrane transport"/>
    <property type="evidence" value="ECO:0007669"/>
    <property type="project" value="TreeGrafter"/>
</dbReference>
<evidence type="ECO:0000256" key="4">
    <source>
        <dbReference type="ARBA" id="ARBA00022475"/>
    </source>
</evidence>
<keyword evidence="3" id="KW-0813">Transport</keyword>
<evidence type="ECO:0000256" key="8">
    <source>
        <dbReference type="SAM" id="Phobius"/>
    </source>
</evidence>
<feature type="transmembrane region" description="Helical" evidence="8">
    <location>
        <begin position="207"/>
        <end position="224"/>
    </location>
</feature>
<keyword evidence="5 8" id="KW-0812">Transmembrane</keyword>
<dbReference type="InterPro" id="IPR011606">
    <property type="entry name" value="Brnchd-chn_aa_trnsp_permease"/>
</dbReference>
<dbReference type="GO" id="GO:0005886">
    <property type="term" value="C:plasma membrane"/>
    <property type="evidence" value="ECO:0007669"/>
    <property type="project" value="UniProtKB-SubCell"/>
</dbReference>
<feature type="transmembrane region" description="Helical" evidence="8">
    <location>
        <begin position="127"/>
        <end position="154"/>
    </location>
</feature>
<dbReference type="Pfam" id="PF03591">
    <property type="entry name" value="AzlC"/>
    <property type="match status" value="1"/>
</dbReference>